<dbReference type="PANTHER" id="PTHR10536">
    <property type="entry name" value="DNA PRIMASE SMALL SUBUNIT"/>
    <property type="match status" value="1"/>
</dbReference>
<protein>
    <recommendedName>
        <fullName evidence="9">DNA primase</fullName>
        <ecNumber evidence="9">2.7.7.-</ecNumber>
    </recommendedName>
</protein>
<keyword evidence="6 9" id="KW-0235">DNA replication</keyword>
<dbReference type="SUPFAM" id="SSF56747">
    <property type="entry name" value="Prim-pol domain"/>
    <property type="match status" value="1"/>
</dbReference>
<reference evidence="10 11" key="1">
    <citation type="submission" date="2024-03" db="EMBL/GenBank/DDBJ databases">
        <title>Aureococcus anophagefferens CCMP1851 and Kratosvirus quantuckense: Draft genome of a second virus-susceptible host strain in the model system.</title>
        <authorList>
            <person name="Chase E."/>
            <person name="Truchon A.R."/>
            <person name="Schepens W."/>
            <person name="Wilhelm S.W."/>
        </authorList>
    </citation>
    <scope>NUCLEOTIDE SEQUENCE [LARGE SCALE GENOMIC DNA]</scope>
    <source>
        <strain evidence="10 11">CCMP1851</strain>
    </source>
</reference>
<gene>
    <name evidence="10" type="primary">PRIM1</name>
    <name evidence="10" type="ORF">SO694_00158017</name>
</gene>
<keyword evidence="11" id="KW-1185">Reference proteome</keyword>
<evidence type="ECO:0000256" key="1">
    <source>
        <dbReference type="ARBA" id="ARBA00009762"/>
    </source>
</evidence>
<organism evidence="10 11">
    <name type="scientific">Aureococcus anophagefferens</name>
    <name type="common">Harmful bloom alga</name>
    <dbReference type="NCBI Taxonomy" id="44056"/>
    <lineage>
        <taxon>Eukaryota</taxon>
        <taxon>Sar</taxon>
        <taxon>Stramenopiles</taxon>
        <taxon>Ochrophyta</taxon>
        <taxon>Pelagophyceae</taxon>
        <taxon>Pelagomonadales</taxon>
        <taxon>Pelagomonadaceae</taxon>
        <taxon>Aureococcus</taxon>
    </lineage>
</organism>
<dbReference type="Pfam" id="PF01896">
    <property type="entry name" value="DNA_primase_S"/>
    <property type="match status" value="1"/>
</dbReference>
<keyword evidence="4 9" id="KW-0808">Transferase</keyword>
<keyword evidence="5" id="KW-0548">Nucleotidyltransferase</keyword>
<keyword evidence="8" id="KW-0804">Transcription</keyword>
<evidence type="ECO:0000256" key="6">
    <source>
        <dbReference type="ARBA" id="ARBA00022705"/>
    </source>
</evidence>
<evidence type="ECO:0000256" key="8">
    <source>
        <dbReference type="ARBA" id="ARBA00023163"/>
    </source>
</evidence>
<dbReference type="NCBIfam" id="TIGR00335">
    <property type="entry name" value="primase_sml"/>
    <property type="match status" value="1"/>
</dbReference>
<accession>A0ABR1G1B2</accession>
<proteinExistence type="inferred from homology"/>
<dbReference type="InterPro" id="IPR002755">
    <property type="entry name" value="DNA_primase_S"/>
</dbReference>
<keyword evidence="7" id="KW-0479">Metal-binding</keyword>
<evidence type="ECO:0000313" key="10">
    <source>
        <dbReference type="EMBL" id="KAK7242408.1"/>
    </source>
</evidence>
<evidence type="ECO:0000256" key="5">
    <source>
        <dbReference type="ARBA" id="ARBA00022695"/>
    </source>
</evidence>
<evidence type="ECO:0000256" key="9">
    <source>
        <dbReference type="RuleBase" id="RU003514"/>
    </source>
</evidence>
<keyword evidence="3 9" id="KW-0639">Primosome</keyword>
<keyword evidence="2 9" id="KW-0240">DNA-directed RNA polymerase</keyword>
<dbReference type="EMBL" id="JBBJCI010000144">
    <property type="protein sequence ID" value="KAK7242408.1"/>
    <property type="molecule type" value="Genomic_DNA"/>
</dbReference>
<comment type="similarity">
    <text evidence="1 9">Belongs to the eukaryotic-type primase small subunit family.</text>
</comment>
<name>A0ABR1G1B2_AURAN</name>
<sequence>MTAMDVEEVEEQQDAGPKFDADLLRMYYARLFPYEQMCKWLAYQPHGDASTPVGTGSTLAKRELSLTLADDVYIRYQCFGDAKAMKELMTKRQPHKIDIGAVFNASPKDHLSIKNFRPEERELVFDIDLSDYDDVRTCCQGATVCRKCWQYMTCACRVCESSLREDFGFEHIMWVYSGRRGVHCWVGDAESRKLTNEARLAIIKYFSVVGGNENSAKKTDLQAPLHPSLERAYKLLEPLFIKHVIPEDGQKLLASPEHWSKLLATLPEDIADQIAKHWARAGDASTPAQKWDALKGLCASPDRGSSAKKQKRAQVDELWKYEVVFTHCYPRLDENVSKHRNHLLKSPFAAHPKTGRVCVPFDAKQCAAFDPTAVVTLKDLAKQIDASTEDVPDLEKTDLKHAVRFFEKSFIDPLLKSLHKGQRDEKEQQAAMVGDF</sequence>
<evidence type="ECO:0000256" key="2">
    <source>
        <dbReference type="ARBA" id="ARBA00022478"/>
    </source>
</evidence>
<evidence type="ECO:0000256" key="4">
    <source>
        <dbReference type="ARBA" id="ARBA00022679"/>
    </source>
</evidence>
<comment type="caution">
    <text evidence="10">The sequence shown here is derived from an EMBL/GenBank/DDBJ whole genome shotgun (WGS) entry which is preliminary data.</text>
</comment>
<dbReference type="InterPro" id="IPR014052">
    <property type="entry name" value="DNA_primase_ssu_euk/arc"/>
</dbReference>
<dbReference type="Proteomes" id="UP001363151">
    <property type="component" value="Unassembled WGS sequence"/>
</dbReference>
<evidence type="ECO:0000313" key="11">
    <source>
        <dbReference type="Proteomes" id="UP001363151"/>
    </source>
</evidence>
<dbReference type="CDD" id="cd04860">
    <property type="entry name" value="AE_Prim_S"/>
    <property type="match status" value="1"/>
</dbReference>
<dbReference type="Gene3D" id="3.90.920.10">
    <property type="entry name" value="DNA primase, PRIM domain"/>
    <property type="match status" value="1"/>
</dbReference>
<evidence type="ECO:0000256" key="7">
    <source>
        <dbReference type="ARBA" id="ARBA00022723"/>
    </source>
</evidence>
<evidence type="ECO:0000256" key="3">
    <source>
        <dbReference type="ARBA" id="ARBA00022515"/>
    </source>
</evidence>
<dbReference type="EC" id="2.7.7.-" evidence="9"/>